<evidence type="ECO:0000313" key="2">
    <source>
        <dbReference type="EMBL" id="RZF60822.1"/>
    </source>
</evidence>
<accession>A0A4Q6XTC6</accession>
<gene>
    <name evidence="2" type="ORF">EWE75_20910</name>
</gene>
<dbReference type="AlphaFoldDB" id="A0A4Q6XTC6"/>
<dbReference type="EMBL" id="SGIS01000048">
    <property type="protein sequence ID" value="RZF60822.1"/>
    <property type="molecule type" value="Genomic_DNA"/>
</dbReference>
<evidence type="ECO:0000256" key="1">
    <source>
        <dbReference type="SAM" id="SignalP"/>
    </source>
</evidence>
<protein>
    <submittedName>
        <fullName evidence="2">Uncharacterized protein</fullName>
    </submittedName>
</protein>
<feature type="chain" id="PRO_5020344762" evidence="1">
    <location>
        <begin position="20"/>
        <end position="232"/>
    </location>
</feature>
<evidence type="ECO:0000313" key="3">
    <source>
        <dbReference type="Proteomes" id="UP000292085"/>
    </source>
</evidence>
<name>A0A4Q6XTC6_9SPHN</name>
<feature type="signal peptide" evidence="1">
    <location>
        <begin position="1"/>
        <end position="19"/>
    </location>
</feature>
<organism evidence="2 3">
    <name type="scientific">Sphingomonas populi</name>
    <dbReference type="NCBI Taxonomy" id="2484750"/>
    <lineage>
        <taxon>Bacteria</taxon>
        <taxon>Pseudomonadati</taxon>
        <taxon>Pseudomonadota</taxon>
        <taxon>Alphaproteobacteria</taxon>
        <taxon>Sphingomonadales</taxon>
        <taxon>Sphingomonadaceae</taxon>
        <taxon>Sphingomonas</taxon>
    </lineage>
</organism>
<reference evidence="2 3" key="1">
    <citation type="submission" date="2019-02" db="EMBL/GenBank/DDBJ databases">
        <authorList>
            <person name="Li Y."/>
        </authorList>
    </citation>
    <scope>NUCLEOTIDE SEQUENCE [LARGE SCALE GENOMIC DNA]</scope>
    <source>
        <strain evidence="2 3">3-7</strain>
    </source>
</reference>
<sequence>MIGAVCLMTAITLSTAASAQQVPGSVASGGACELHVWPTNNYLGMNSGLLSGFAVVGVLADQAAHKNRVQTVKDLMKDYLGPDIQMEELNKIGLLASLKLPATTRIVLEEPTPFNEDVKKDPALKAKITVLNQTLKAGKRLTASQSPCYSELLTTFIFYHKAMMYGSNLLTAFMFREFKDQPLAVSTSTGMVKNPLEDFPPKTPEKTEAAKIELRDAFSKDYVEWLAKKKKS</sequence>
<dbReference type="Proteomes" id="UP000292085">
    <property type="component" value="Unassembled WGS sequence"/>
</dbReference>
<comment type="caution">
    <text evidence="2">The sequence shown here is derived from an EMBL/GenBank/DDBJ whole genome shotgun (WGS) entry which is preliminary data.</text>
</comment>
<keyword evidence="3" id="KW-1185">Reference proteome</keyword>
<keyword evidence="1" id="KW-0732">Signal</keyword>
<dbReference type="OrthoDB" id="7506853at2"/>
<proteinExistence type="predicted"/>
<dbReference type="RefSeq" id="WP_130160036.1">
    <property type="nucleotide sequence ID" value="NZ_SGIS01000048.1"/>
</dbReference>